<organism evidence="3 4">
    <name type="scientific">Levilactobacillus bambusae</name>
    <dbReference type="NCBI Taxonomy" id="2024736"/>
    <lineage>
        <taxon>Bacteria</taxon>
        <taxon>Bacillati</taxon>
        <taxon>Bacillota</taxon>
        <taxon>Bacilli</taxon>
        <taxon>Lactobacillales</taxon>
        <taxon>Lactobacillaceae</taxon>
        <taxon>Levilactobacillus</taxon>
    </lineage>
</organism>
<dbReference type="PRINTS" id="PR00080">
    <property type="entry name" value="SDRFAMILY"/>
</dbReference>
<dbReference type="Pfam" id="PF13561">
    <property type="entry name" value="adh_short_C2"/>
    <property type="match status" value="1"/>
</dbReference>
<gene>
    <name evidence="3" type="ORF">DCM90_05490</name>
</gene>
<dbReference type="PANTHER" id="PTHR42760">
    <property type="entry name" value="SHORT-CHAIN DEHYDROGENASES/REDUCTASES FAMILY MEMBER"/>
    <property type="match status" value="1"/>
</dbReference>
<dbReference type="Proteomes" id="UP000245080">
    <property type="component" value="Unassembled WGS sequence"/>
</dbReference>
<evidence type="ECO:0000313" key="3">
    <source>
        <dbReference type="EMBL" id="PWG00382.1"/>
    </source>
</evidence>
<dbReference type="PRINTS" id="PR00081">
    <property type="entry name" value="GDHRDH"/>
</dbReference>
<dbReference type="GO" id="GO:0005975">
    <property type="term" value="P:carbohydrate metabolic process"/>
    <property type="evidence" value="ECO:0007669"/>
    <property type="project" value="UniProtKB-ARBA"/>
</dbReference>
<dbReference type="OrthoDB" id="9805904at2"/>
<evidence type="ECO:0000256" key="2">
    <source>
        <dbReference type="ARBA" id="ARBA00023002"/>
    </source>
</evidence>
<accession>A0A2V1MZZ0</accession>
<protein>
    <submittedName>
        <fullName evidence="3">Short-chain dehydrogenase</fullName>
    </submittedName>
</protein>
<dbReference type="RefSeq" id="WP_109250330.1">
    <property type="nucleotide sequence ID" value="NZ_QCXQ01000002.1"/>
</dbReference>
<comment type="caution">
    <text evidence="3">The sequence shown here is derived from an EMBL/GenBank/DDBJ whole genome shotgun (WGS) entry which is preliminary data.</text>
</comment>
<dbReference type="InterPro" id="IPR002347">
    <property type="entry name" value="SDR_fam"/>
</dbReference>
<comment type="similarity">
    <text evidence="1">Belongs to the short-chain dehydrogenases/reductases (SDR) family.</text>
</comment>
<keyword evidence="2" id="KW-0560">Oxidoreductase</keyword>
<sequence>MSTILERMSLKGKKAYVTGGAQGLGKAMALGLAEAGADVAIVDINGDKAAEAAQEIAAATGQKTISVKTDVTNQDEVEAMVKTVVKELGGLDAAFNNAGMCLNVPAAEMTYDQWLKVVNLNLNSVFLCSTAAGRYMIEQGKGSIINTASMSAHIVNRPQPQCSYNATKAGVIQLSKSLAIEWAKKGVRVNTMSPGYMGTDLTLSSPDLKPLIKTWNDWAPLGRLGKPEELQGMAVYLASDASSFSTGDDYLIDGAFTAW</sequence>
<dbReference type="FunFam" id="3.40.50.720:FF:000240">
    <property type="entry name" value="SDR family oxidoreductase"/>
    <property type="match status" value="1"/>
</dbReference>
<dbReference type="PROSITE" id="PS00061">
    <property type="entry name" value="ADH_SHORT"/>
    <property type="match status" value="1"/>
</dbReference>
<dbReference type="SUPFAM" id="SSF51735">
    <property type="entry name" value="NAD(P)-binding Rossmann-fold domains"/>
    <property type="match status" value="1"/>
</dbReference>
<evidence type="ECO:0000256" key="1">
    <source>
        <dbReference type="ARBA" id="ARBA00006484"/>
    </source>
</evidence>
<keyword evidence="4" id="KW-1185">Reference proteome</keyword>
<dbReference type="Gene3D" id="3.40.50.720">
    <property type="entry name" value="NAD(P)-binding Rossmann-like Domain"/>
    <property type="match status" value="1"/>
</dbReference>
<name>A0A2V1MZZ0_9LACO</name>
<evidence type="ECO:0000313" key="4">
    <source>
        <dbReference type="Proteomes" id="UP000245080"/>
    </source>
</evidence>
<dbReference type="InterPro" id="IPR020904">
    <property type="entry name" value="Sc_DH/Rdtase_CS"/>
</dbReference>
<reference evidence="3 4" key="1">
    <citation type="journal article" date="2018" name="Int. J. Syst. Evol. Microbiol.">
        <title>Lactobacillus bambusae sp. nov., isolated from a traditional fermented Ma-bamboo shoots of Taiwan.</title>
        <authorList>
            <person name="Wang L.-T."/>
        </authorList>
    </citation>
    <scope>NUCLEOTIDE SEQUENCE [LARGE SCALE GENOMIC DNA]</scope>
    <source>
        <strain evidence="3 4">BS-W1</strain>
    </source>
</reference>
<dbReference type="AlphaFoldDB" id="A0A2V1MZZ0"/>
<dbReference type="InterPro" id="IPR036291">
    <property type="entry name" value="NAD(P)-bd_dom_sf"/>
</dbReference>
<dbReference type="GO" id="GO:0016616">
    <property type="term" value="F:oxidoreductase activity, acting on the CH-OH group of donors, NAD or NADP as acceptor"/>
    <property type="evidence" value="ECO:0007669"/>
    <property type="project" value="UniProtKB-ARBA"/>
</dbReference>
<proteinExistence type="inferred from homology"/>
<dbReference type="EMBL" id="QCXQ01000002">
    <property type="protein sequence ID" value="PWG00382.1"/>
    <property type="molecule type" value="Genomic_DNA"/>
</dbReference>
<dbReference type="PANTHER" id="PTHR42760:SF115">
    <property type="entry name" value="3-OXOACYL-[ACYL-CARRIER-PROTEIN] REDUCTASE FABG"/>
    <property type="match status" value="1"/>
</dbReference>